<organism evidence="4 5">
    <name type="scientific">Mycobacterium kansasii</name>
    <dbReference type="NCBI Taxonomy" id="1768"/>
    <lineage>
        <taxon>Bacteria</taxon>
        <taxon>Bacillati</taxon>
        <taxon>Actinomycetota</taxon>
        <taxon>Actinomycetes</taxon>
        <taxon>Mycobacteriales</taxon>
        <taxon>Mycobacteriaceae</taxon>
        <taxon>Mycobacterium</taxon>
    </lineage>
</organism>
<proteinExistence type="predicted"/>
<reference evidence="5 6" key="1">
    <citation type="submission" date="2017-02" db="EMBL/GenBank/DDBJ databases">
        <title>Complete genome sequences of Mycobacterium kansasii strains isolated from rhesus macaques.</title>
        <authorList>
            <person name="Panda A."/>
            <person name="Nagaraj S."/>
            <person name="Zhao X."/>
            <person name="Tettelin H."/>
            <person name="Detolla L.J."/>
        </authorList>
    </citation>
    <scope>NUCLEOTIDE SEQUENCE [LARGE SCALE GENOMIC DNA]</scope>
    <source>
        <strain evidence="4 5">11-3469</strain>
        <strain evidence="2 6">11-3813</strain>
    </source>
</reference>
<protein>
    <recommendedName>
        <fullName evidence="7">Phage integrase family domain protein</fullName>
    </recommendedName>
</protein>
<comment type="caution">
    <text evidence="4">The sequence shown here is derived from an EMBL/GenBank/DDBJ whole genome shotgun (WGS) entry which is preliminary data.</text>
</comment>
<evidence type="ECO:0000313" key="4">
    <source>
        <dbReference type="EMBL" id="OOK74895.1"/>
    </source>
</evidence>
<dbReference type="EMBL" id="MVBN01000004">
    <property type="protein sequence ID" value="OOK74895.1"/>
    <property type="molecule type" value="Genomic_DNA"/>
</dbReference>
<dbReference type="GO" id="GO:0003677">
    <property type="term" value="F:DNA binding"/>
    <property type="evidence" value="ECO:0007669"/>
    <property type="project" value="InterPro"/>
</dbReference>
<dbReference type="EMBL" id="MVBM01000006">
    <property type="protein sequence ID" value="OOK70173.1"/>
    <property type="molecule type" value="Genomic_DNA"/>
</dbReference>
<evidence type="ECO:0000313" key="6">
    <source>
        <dbReference type="Proteomes" id="UP000189229"/>
    </source>
</evidence>
<evidence type="ECO:0000313" key="1">
    <source>
        <dbReference type="EMBL" id="OOK68152.1"/>
    </source>
</evidence>
<dbReference type="AlphaFoldDB" id="A0A1V3X6T7"/>
<sequence>MMGHASPETTARYVHLSLEQLAAEYGAARASLAGARR</sequence>
<dbReference type="EMBL" id="MVBM01000006">
    <property type="protein sequence ID" value="OOK70208.1"/>
    <property type="molecule type" value="Genomic_DNA"/>
</dbReference>
<evidence type="ECO:0000313" key="2">
    <source>
        <dbReference type="EMBL" id="OOK70173.1"/>
    </source>
</evidence>
<dbReference type="Proteomes" id="UP000189229">
    <property type="component" value="Unassembled WGS sequence"/>
</dbReference>
<accession>A0A1V3X6T7</accession>
<dbReference type="SUPFAM" id="SSF56349">
    <property type="entry name" value="DNA breaking-rejoining enzymes"/>
    <property type="match status" value="1"/>
</dbReference>
<gene>
    <name evidence="4" type="ORF">BZL29_4485</name>
    <name evidence="1" type="ORF">BZL29_6555</name>
    <name evidence="3" type="ORF">BZL30_6483</name>
    <name evidence="2" type="ORF">BZL30_6496</name>
</gene>
<dbReference type="InterPro" id="IPR011010">
    <property type="entry name" value="DNA_brk_join_enz"/>
</dbReference>
<evidence type="ECO:0008006" key="7">
    <source>
        <dbReference type="Google" id="ProtNLM"/>
    </source>
</evidence>
<evidence type="ECO:0000313" key="5">
    <source>
        <dbReference type="Proteomes" id="UP000188532"/>
    </source>
</evidence>
<name>A0A1V3X6T7_MYCKA</name>
<dbReference type="EMBL" id="MVBN01000008">
    <property type="protein sequence ID" value="OOK68152.1"/>
    <property type="molecule type" value="Genomic_DNA"/>
</dbReference>
<evidence type="ECO:0000313" key="3">
    <source>
        <dbReference type="EMBL" id="OOK70208.1"/>
    </source>
</evidence>
<dbReference type="Proteomes" id="UP000188532">
    <property type="component" value="Unassembled WGS sequence"/>
</dbReference>